<sequence length="190" mass="20296">MSGQGRLLVLPIFHPGPALREYRNSRQGSGNGPLQAAELADGHARANYREGAKCRKLERASAHQVDPTWIPLRVFNGRRVDEGTEAHISFLQAGFLALPSSKAESGSAMDRFLVPGRNFPGLLGKLHELQLVSGVIWQGMANSLWPPSCLSRNLTIAPPGLVDAAQNQLPIGSGNTIGDSLDSILLASVS</sequence>
<accession>A0ABD1YSJ3</accession>
<dbReference type="AlphaFoldDB" id="A0ABD1YSJ3"/>
<gene>
    <name evidence="1" type="ORF">R1flu_005218</name>
</gene>
<name>A0ABD1YSJ3_9MARC</name>
<comment type="caution">
    <text evidence="1">The sequence shown here is derived from an EMBL/GenBank/DDBJ whole genome shotgun (WGS) entry which is preliminary data.</text>
</comment>
<reference evidence="1 2" key="1">
    <citation type="submission" date="2024-09" db="EMBL/GenBank/DDBJ databases">
        <title>Chromosome-scale assembly of Riccia fluitans.</title>
        <authorList>
            <person name="Paukszto L."/>
            <person name="Sawicki J."/>
            <person name="Karawczyk K."/>
            <person name="Piernik-Szablinska J."/>
            <person name="Szczecinska M."/>
            <person name="Mazdziarz M."/>
        </authorList>
    </citation>
    <scope>NUCLEOTIDE SEQUENCE [LARGE SCALE GENOMIC DNA]</scope>
    <source>
        <strain evidence="1">Rf_01</strain>
        <tissue evidence="1">Aerial parts of the thallus</tissue>
    </source>
</reference>
<keyword evidence="2" id="KW-1185">Reference proteome</keyword>
<organism evidence="1 2">
    <name type="scientific">Riccia fluitans</name>
    <dbReference type="NCBI Taxonomy" id="41844"/>
    <lineage>
        <taxon>Eukaryota</taxon>
        <taxon>Viridiplantae</taxon>
        <taxon>Streptophyta</taxon>
        <taxon>Embryophyta</taxon>
        <taxon>Marchantiophyta</taxon>
        <taxon>Marchantiopsida</taxon>
        <taxon>Marchantiidae</taxon>
        <taxon>Marchantiales</taxon>
        <taxon>Ricciaceae</taxon>
        <taxon>Riccia</taxon>
    </lineage>
</organism>
<dbReference type="Proteomes" id="UP001605036">
    <property type="component" value="Unassembled WGS sequence"/>
</dbReference>
<evidence type="ECO:0000313" key="1">
    <source>
        <dbReference type="EMBL" id="KAL2633739.1"/>
    </source>
</evidence>
<dbReference type="EMBL" id="JBHFFA010000003">
    <property type="protein sequence ID" value="KAL2633739.1"/>
    <property type="molecule type" value="Genomic_DNA"/>
</dbReference>
<evidence type="ECO:0000313" key="2">
    <source>
        <dbReference type="Proteomes" id="UP001605036"/>
    </source>
</evidence>
<proteinExistence type="predicted"/>
<protein>
    <submittedName>
        <fullName evidence="1">Uncharacterized protein</fullName>
    </submittedName>
</protein>